<name>A0ABU6SNF2_9FABA</name>
<evidence type="ECO:0000256" key="1">
    <source>
        <dbReference type="SAM" id="MobiDB-lite"/>
    </source>
</evidence>
<protein>
    <submittedName>
        <fullName evidence="2">Uncharacterized protein</fullName>
    </submittedName>
</protein>
<evidence type="ECO:0000313" key="2">
    <source>
        <dbReference type="EMBL" id="MED6137463.1"/>
    </source>
</evidence>
<gene>
    <name evidence="2" type="ORF">PIB30_065259</name>
</gene>
<dbReference type="Proteomes" id="UP001341840">
    <property type="component" value="Unassembled WGS sequence"/>
</dbReference>
<reference evidence="2 3" key="1">
    <citation type="journal article" date="2023" name="Plants (Basel)">
        <title>Bridging the Gap: Combining Genomics and Transcriptomics Approaches to Understand Stylosanthes scabra, an Orphan Legume from the Brazilian Caatinga.</title>
        <authorList>
            <person name="Ferreira-Neto J.R.C."/>
            <person name="da Silva M.D."/>
            <person name="Binneck E."/>
            <person name="de Melo N.F."/>
            <person name="da Silva R.H."/>
            <person name="de Melo A.L.T.M."/>
            <person name="Pandolfi V."/>
            <person name="Bustamante F.O."/>
            <person name="Brasileiro-Vidal A.C."/>
            <person name="Benko-Iseppon A.M."/>
        </authorList>
    </citation>
    <scope>NUCLEOTIDE SEQUENCE [LARGE SCALE GENOMIC DNA]</scope>
    <source>
        <tissue evidence="2">Leaves</tissue>
    </source>
</reference>
<feature type="region of interest" description="Disordered" evidence="1">
    <location>
        <begin position="167"/>
        <end position="225"/>
    </location>
</feature>
<organism evidence="2 3">
    <name type="scientific">Stylosanthes scabra</name>
    <dbReference type="NCBI Taxonomy" id="79078"/>
    <lineage>
        <taxon>Eukaryota</taxon>
        <taxon>Viridiplantae</taxon>
        <taxon>Streptophyta</taxon>
        <taxon>Embryophyta</taxon>
        <taxon>Tracheophyta</taxon>
        <taxon>Spermatophyta</taxon>
        <taxon>Magnoliopsida</taxon>
        <taxon>eudicotyledons</taxon>
        <taxon>Gunneridae</taxon>
        <taxon>Pentapetalae</taxon>
        <taxon>rosids</taxon>
        <taxon>fabids</taxon>
        <taxon>Fabales</taxon>
        <taxon>Fabaceae</taxon>
        <taxon>Papilionoideae</taxon>
        <taxon>50 kb inversion clade</taxon>
        <taxon>dalbergioids sensu lato</taxon>
        <taxon>Dalbergieae</taxon>
        <taxon>Pterocarpus clade</taxon>
        <taxon>Stylosanthes</taxon>
    </lineage>
</organism>
<comment type="caution">
    <text evidence="2">The sequence shown here is derived from an EMBL/GenBank/DDBJ whole genome shotgun (WGS) entry which is preliminary data.</text>
</comment>
<proteinExistence type="predicted"/>
<keyword evidence="3" id="KW-1185">Reference proteome</keyword>
<evidence type="ECO:0000313" key="3">
    <source>
        <dbReference type="Proteomes" id="UP001341840"/>
    </source>
</evidence>
<accession>A0ABU6SNF2</accession>
<sequence>MQTSNANEVTVERAVLIHSIMKGLSIKAELLISKNISAAAESKDPNKRLPFTGVIYRLLFANGFKKKVQGDELIPIEKPITAESIMKHSQPQLPLQVHHQVHEERDQQEQHFQPLPQQFDFPQPPPQNFPQEYNWQELTQQFQGMRGRLPEDIPKWMQANLQAGRGRFHDGMSPIPRDCWPGATSRVPASTSNEEDKGKDKAEEGDNDERGTKKAWEARDKDLNQ</sequence>
<dbReference type="EMBL" id="JASCZI010061063">
    <property type="protein sequence ID" value="MED6137463.1"/>
    <property type="molecule type" value="Genomic_DNA"/>
</dbReference>
<feature type="compositionally biased region" description="Basic and acidic residues" evidence="1">
    <location>
        <begin position="194"/>
        <end position="225"/>
    </location>
</feature>